<gene>
    <name evidence="2" type="ORF">DBV15_03906</name>
</gene>
<sequence length="211" mass="23822">MTVYKDSEDISPVILVGKLMHTVHCTLTLLVRRGRRESACIPVAAFNYEHHSLSCTPHTFYLVASPVFTLTKRRAIRHVIALTVFRLCILHNCVLFLRLLHDQSISRNELRPDLFVRHNNLVAALIVIAAVTRSLDLVLLPPNRMLRFQSLLDALPQRASNSLGVYQSEPSLIHRPLPPEPNLLLCNSAFVFLHLIGSTARFAESDQLYIG</sequence>
<dbReference type="Proteomes" id="UP000310200">
    <property type="component" value="Unassembled WGS sequence"/>
</dbReference>
<feature type="transmembrane region" description="Helical" evidence="1">
    <location>
        <begin position="79"/>
        <end position="101"/>
    </location>
</feature>
<reference evidence="2 3" key="1">
    <citation type="journal article" date="2019" name="Philos. Trans. R. Soc. Lond., B, Biol. Sci.">
        <title>Ant behaviour and brain gene expression of defending hosts depend on the ecological success of the intruding social parasite.</title>
        <authorList>
            <person name="Kaur R."/>
            <person name="Stoldt M."/>
            <person name="Jongepier E."/>
            <person name="Feldmeyer B."/>
            <person name="Menzel F."/>
            <person name="Bornberg-Bauer E."/>
            <person name="Foitzik S."/>
        </authorList>
    </citation>
    <scope>NUCLEOTIDE SEQUENCE [LARGE SCALE GENOMIC DNA]</scope>
    <source>
        <tissue evidence="2">Whole body</tissue>
    </source>
</reference>
<protein>
    <submittedName>
        <fullName evidence="2">Uncharacterized protein</fullName>
    </submittedName>
</protein>
<keyword evidence="1" id="KW-1133">Transmembrane helix</keyword>
<evidence type="ECO:0000313" key="3">
    <source>
        <dbReference type="Proteomes" id="UP000310200"/>
    </source>
</evidence>
<comment type="caution">
    <text evidence="2">The sequence shown here is derived from an EMBL/GenBank/DDBJ whole genome shotgun (WGS) entry which is preliminary data.</text>
</comment>
<evidence type="ECO:0000256" key="1">
    <source>
        <dbReference type="SAM" id="Phobius"/>
    </source>
</evidence>
<organism evidence="2 3">
    <name type="scientific">Temnothorax longispinosus</name>
    <dbReference type="NCBI Taxonomy" id="300112"/>
    <lineage>
        <taxon>Eukaryota</taxon>
        <taxon>Metazoa</taxon>
        <taxon>Ecdysozoa</taxon>
        <taxon>Arthropoda</taxon>
        <taxon>Hexapoda</taxon>
        <taxon>Insecta</taxon>
        <taxon>Pterygota</taxon>
        <taxon>Neoptera</taxon>
        <taxon>Endopterygota</taxon>
        <taxon>Hymenoptera</taxon>
        <taxon>Apocrita</taxon>
        <taxon>Aculeata</taxon>
        <taxon>Formicoidea</taxon>
        <taxon>Formicidae</taxon>
        <taxon>Myrmicinae</taxon>
        <taxon>Temnothorax</taxon>
    </lineage>
</organism>
<dbReference type="EMBL" id="QBLH01001476">
    <property type="protein sequence ID" value="TGZ51690.1"/>
    <property type="molecule type" value="Genomic_DNA"/>
</dbReference>
<keyword evidence="3" id="KW-1185">Reference proteome</keyword>
<evidence type="ECO:0000313" key="2">
    <source>
        <dbReference type="EMBL" id="TGZ51690.1"/>
    </source>
</evidence>
<accession>A0A4S2KQ03</accession>
<keyword evidence="1" id="KW-0472">Membrane</keyword>
<feature type="transmembrane region" description="Helical" evidence="1">
    <location>
        <begin position="121"/>
        <end position="140"/>
    </location>
</feature>
<name>A0A4S2KQ03_9HYME</name>
<keyword evidence="1" id="KW-0812">Transmembrane</keyword>
<dbReference type="AlphaFoldDB" id="A0A4S2KQ03"/>
<proteinExistence type="predicted"/>